<protein>
    <submittedName>
        <fullName evidence="2">Uncharacterized protein</fullName>
    </submittedName>
</protein>
<dbReference type="OrthoDB" id="3979626at2"/>
<evidence type="ECO:0000313" key="3">
    <source>
        <dbReference type="Proteomes" id="UP000219072"/>
    </source>
</evidence>
<name>A0A286E990_9ACTN</name>
<feature type="compositionally biased region" description="Basic and acidic residues" evidence="1">
    <location>
        <begin position="175"/>
        <end position="200"/>
    </location>
</feature>
<reference evidence="2 3" key="1">
    <citation type="submission" date="2017-09" db="EMBL/GenBank/DDBJ databases">
        <authorList>
            <person name="Ehlers B."/>
            <person name="Leendertz F.H."/>
        </authorList>
    </citation>
    <scope>NUCLEOTIDE SEQUENCE [LARGE SCALE GENOMIC DNA]</scope>
    <source>
        <strain evidence="2 3">CGMCC 4.7095</strain>
    </source>
</reference>
<sequence>MSTPPDEDELVEFVGDITDYWTYTQVRDWVLLHPEMTRTALHLYLLIRSMVTESARRSGGGLRRMSLDQLCWLLPGVNGKPASPTMVKDALRLLARHGLVLNPDEGRLVTSSGRSSIQNTYRRYQVNDLPPDTYTGWRNVWDKLDAYRPDWREHPPTPPTHVRTDAGVQQTSTDDPGRKSDHRNDQGRQDETPGRFDGRKSVPPGRKSVPPGRKSGATRALTSENTLPKEVSLTSSSLSGAPSSHATQGEREMGAAREGEQLAEVGVPGQRQDVPGESPAAAESGDQEQGHVQDEDEVLGAWAVGAGVPAGRPPATVRRQLAPQVAELVASYGLEAALVIAGYAGAQSWYDLGRAATAPACRRAVAAARAPKEGAEARRGVCPEAQCDGSGMVYAPDDPEGLRPYRCGACRPRQARTAHAYVG</sequence>
<dbReference type="RefSeq" id="WP_097234015.1">
    <property type="nucleotide sequence ID" value="NZ_OCNE01000031.1"/>
</dbReference>
<proteinExistence type="predicted"/>
<dbReference type="EMBL" id="OCNE01000031">
    <property type="protein sequence ID" value="SOD67461.1"/>
    <property type="molecule type" value="Genomic_DNA"/>
</dbReference>
<evidence type="ECO:0000256" key="1">
    <source>
        <dbReference type="SAM" id="MobiDB-lite"/>
    </source>
</evidence>
<feature type="region of interest" description="Disordered" evidence="1">
    <location>
        <begin position="151"/>
        <end position="293"/>
    </location>
</feature>
<keyword evidence="3" id="KW-1185">Reference proteome</keyword>
<feature type="compositionally biased region" description="Low complexity" evidence="1">
    <location>
        <begin position="232"/>
        <end position="247"/>
    </location>
</feature>
<feature type="compositionally biased region" description="Basic and acidic residues" evidence="1">
    <location>
        <begin position="248"/>
        <end position="260"/>
    </location>
</feature>
<gene>
    <name evidence="2" type="ORF">SAMN06297387_13125</name>
</gene>
<dbReference type="Proteomes" id="UP000219072">
    <property type="component" value="Unassembled WGS sequence"/>
</dbReference>
<accession>A0A286E990</accession>
<evidence type="ECO:0000313" key="2">
    <source>
        <dbReference type="EMBL" id="SOD67461.1"/>
    </source>
</evidence>
<organism evidence="2 3">
    <name type="scientific">Streptomyces zhaozhouensis</name>
    <dbReference type="NCBI Taxonomy" id="1300267"/>
    <lineage>
        <taxon>Bacteria</taxon>
        <taxon>Bacillati</taxon>
        <taxon>Actinomycetota</taxon>
        <taxon>Actinomycetes</taxon>
        <taxon>Kitasatosporales</taxon>
        <taxon>Streptomycetaceae</taxon>
        <taxon>Streptomyces</taxon>
    </lineage>
</organism>
<dbReference type="AlphaFoldDB" id="A0A286E990"/>